<evidence type="ECO:0000313" key="3">
    <source>
        <dbReference type="EMBL" id="NEY20322.1"/>
    </source>
</evidence>
<organism evidence="3 4">
    <name type="scientific">Heyndrickxia ginsengihumi</name>
    <dbReference type="NCBI Taxonomy" id="363870"/>
    <lineage>
        <taxon>Bacteria</taxon>
        <taxon>Bacillati</taxon>
        <taxon>Bacillota</taxon>
        <taxon>Bacilli</taxon>
        <taxon>Bacillales</taxon>
        <taxon>Bacillaceae</taxon>
        <taxon>Heyndrickxia</taxon>
    </lineage>
</organism>
<feature type="domain" description="GGDEF" evidence="2">
    <location>
        <begin position="86"/>
        <end position="212"/>
    </location>
</feature>
<dbReference type="GO" id="GO:0043709">
    <property type="term" value="P:cell adhesion involved in single-species biofilm formation"/>
    <property type="evidence" value="ECO:0007669"/>
    <property type="project" value="TreeGrafter"/>
</dbReference>
<keyword evidence="1" id="KW-1133">Transmembrane helix</keyword>
<dbReference type="Gene3D" id="3.30.70.270">
    <property type="match status" value="1"/>
</dbReference>
<protein>
    <submittedName>
        <fullName evidence="3">GGDEF domain-containing protein</fullName>
    </submittedName>
</protein>
<dbReference type="InterPro" id="IPR043128">
    <property type="entry name" value="Rev_trsase/Diguanyl_cyclase"/>
</dbReference>
<evidence type="ECO:0000259" key="2">
    <source>
        <dbReference type="PROSITE" id="PS50887"/>
    </source>
</evidence>
<proteinExistence type="predicted"/>
<dbReference type="SMART" id="SM00267">
    <property type="entry name" value="GGDEF"/>
    <property type="match status" value="1"/>
</dbReference>
<dbReference type="FunFam" id="3.30.70.270:FF:000001">
    <property type="entry name" value="Diguanylate cyclase domain protein"/>
    <property type="match status" value="1"/>
</dbReference>
<dbReference type="GO" id="GO:1902201">
    <property type="term" value="P:negative regulation of bacterial-type flagellum-dependent cell motility"/>
    <property type="evidence" value="ECO:0007669"/>
    <property type="project" value="TreeGrafter"/>
</dbReference>
<feature type="transmembrane region" description="Helical" evidence="1">
    <location>
        <begin position="7"/>
        <end position="26"/>
    </location>
</feature>
<dbReference type="PANTHER" id="PTHR45138">
    <property type="entry name" value="REGULATORY COMPONENTS OF SENSORY TRANSDUCTION SYSTEM"/>
    <property type="match status" value="1"/>
</dbReference>
<dbReference type="Pfam" id="PF00990">
    <property type="entry name" value="GGDEF"/>
    <property type="match status" value="1"/>
</dbReference>
<dbReference type="RefSeq" id="WP_025728195.1">
    <property type="nucleotide sequence ID" value="NZ_JAAIWK010000015.1"/>
</dbReference>
<reference evidence="3 4" key="1">
    <citation type="submission" date="2020-03" db="EMBL/GenBank/DDBJ databases">
        <title>Bacillus aquiflavi sp. nov., isolated from yellow water of strong flavor Chinese baijiu in Yibin region of China.</title>
        <authorList>
            <person name="Xie J."/>
        </authorList>
    </citation>
    <scope>NUCLEOTIDE SEQUENCE [LARGE SCALE GENOMIC DNA]</scope>
    <source>
        <strain evidence="3 4">Gsoil 114</strain>
    </source>
</reference>
<keyword evidence="1" id="KW-0812">Transmembrane</keyword>
<comment type="caution">
    <text evidence="3">The sequence shown here is derived from an EMBL/GenBank/DDBJ whole genome shotgun (WGS) entry which is preliminary data.</text>
</comment>
<sequence>MKYRGRVYLLLLSVTASVIEIILRLDNDSLDYIFDLAFTAIAWYVGGLYDRLKFFSEKDFLTSLYNRRFVDNFVPKILKKASSKTKKVSLLVIDVNHFKKLNDTFGHYKGDMALKKIAECLKKNIRSSDIVARWGGDEFLIIAPDMDKISAEAFSKEIERTFFNEMGEEFKNIIDLSIGQATFPDDAQTFDELLSLADNNMYTVKYRKRLKL</sequence>
<name>A0A6M0P6H6_9BACI</name>
<keyword evidence="4" id="KW-1185">Reference proteome</keyword>
<gene>
    <name evidence="3" type="ORF">G4D61_10180</name>
</gene>
<dbReference type="NCBIfam" id="TIGR00254">
    <property type="entry name" value="GGDEF"/>
    <property type="match status" value="1"/>
</dbReference>
<keyword evidence="1" id="KW-0472">Membrane</keyword>
<dbReference type="PROSITE" id="PS50887">
    <property type="entry name" value="GGDEF"/>
    <property type="match status" value="1"/>
</dbReference>
<dbReference type="Proteomes" id="UP000476934">
    <property type="component" value="Unassembled WGS sequence"/>
</dbReference>
<dbReference type="InterPro" id="IPR050469">
    <property type="entry name" value="Diguanylate_Cyclase"/>
</dbReference>
<dbReference type="PANTHER" id="PTHR45138:SF6">
    <property type="entry name" value="DIGUANYLATE CYCLASE DGCN"/>
    <property type="match status" value="1"/>
</dbReference>
<accession>A0A6M0P6H6</accession>
<evidence type="ECO:0000256" key="1">
    <source>
        <dbReference type="SAM" id="Phobius"/>
    </source>
</evidence>
<evidence type="ECO:0000313" key="4">
    <source>
        <dbReference type="Proteomes" id="UP000476934"/>
    </source>
</evidence>
<feature type="transmembrane region" description="Helical" evidence="1">
    <location>
        <begin position="32"/>
        <end position="49"/>
    </location>
</feature>
<dbReference type="CDD" id="cd01949">
    <property type="entry name" value="GGDEF"/>
    <property type="match status" value="1"/>
</dbReference>
<dbReference type="SUPFAM" id="SSF55073">
    <property type="entry name" value="Nucleotide cyclase"/>
    <property type="match status" value="1"/>
</dbReference>
<dbReference type="EMBL" id="JAAIWK010000015">
    <property type="protein sequence ID" value="NEY20322.1"/>
    <property type="molecule type" value="Genomic_DNA"/>
</dbReference>
<dbReference type="InterPro" id="IPR029787">
    <property type="entry name" value="Nucleotide_cyclase"/>
</dbReference>
<dbReference type="GO" id="GO:0005886">
    <property type="term" value="C:plasma membrane"/>
    <property type="evidence" value="ECO:0007669"/>
    <property type="project" value="TreeGrafter"/>
</dbReference>
<dbReference type="AlphaFoldDB" id="A0A6M0P6H6"/>
<dbReference type="InterPro" id="IPR000160">
    <property type="entry name" value="GGDEF_dom"/>
</dbReference>
<dbReference type="GO" id="GO:0052621">
    <property type="term" value="F:diguanylate cyclase activity"/>
    <property type="evidence" value="ECO:0007669"/>
    <property type="project" value="TreeGrafter"/>
</dbReference>